<dbReference type="Pfam" id="PF23674">
    <property type="entry name" value="RYYR-CCHC"/>
    <property type="match status" value="1"/>
</dbReference>
<evidence type="ECO:0000259" key="2">
    <source>
        <dbReference type="Pfam" id="PF23674"/>
    </source>
</evidence>
<dbReference type="WBParaSite" id="BPAG_0000141701-mRNA-1">
    <property type="protein sequence ID" value="BPAG_0000141701-mRNA-1"/>
    <property type="gene ID" value="BPAG_0000141701"/>
</dbReference>
<reference evidence="3 4" key="2">
    <citation type="submission" date="2018-11" db="EMBL/GenBank/DDBJ databases">
        <authorList>
            <consortium name="Pathogen Informatics"/>
        </authorList>
    </citation>
    <scope>NUCLEOTIDE SEQUENCE [LARGE SCALE GENOMIC DNA]</scope>
</reference>
<feature type="compositionally biased region" description="Polar residues" evidence="1">
    <location>
        <begin position="74"/>
        <end position="83"/>
    </location>
</feature>
<proteinExistence type="predicted"/>
<feature type="compositionally biased region" description="Polar residues" evidence="1">
    <location>
        <begin position="182"/>
        <end position="193"/>
    </location>
</feature>
<feature type="compositionally biased region" description="Basic and acidic residues" evidence="1">
    <location>
        <begin position="194"/>
        <end position="205"/>
    </location>
</feature>
<protein>
    <submittedName>
        <fullName evidence="5">SAM domain-containing protein</fullName>
    </submittedName>
</protein>
<feature type="region of interest" description="Disordered" evidence="1">
    <location>
        <begin position="182"/>
        <end position="205"/>
    </location>
</feature>
<evidence type="ECO:0000313" key="3">
    <source>
        <dbReference type="EMBL" id="VDN82604.1"/>
    </source>
</evidence>
<evidence type="ECO:0000313" key="4">
    <source>
        <dbReference type="Proteomes" id="UP000278627"/>
    </source>
</evidence>
<keyword evidence="4" id="KW-1185">Reference proteome</keyword>
<dbReference type="Proteomes" id="UP000278627">
    <property type="component" value="Unassembled WGS sequence"/>
</dbReference>
<feature type="region of interest" description="Disordered" evidence="1">
    <location>
        <begin position="348"/>
        <end position="377"/>
    </location>
</feature>
<evidence type="ECO:0000313" key="5">
    <source>
        <dbReference type="WBParaSite" id="BPAG_0000141701-mRNA-1"/>
    </source>
</evidence>
<gene>
    <name evidence="3" type="ORF">BPAG_LOCUS1418</name>
</gene>
<dbReference type="AlphaFoldDB" id="A0A0N4T021"/>
<sequence>MCSKYLKVILEQVIIRAFLQTEKFGMAFPYVSLLSHEMEMKNSQTVQRTPACTTAQDTELSTKIATAATSVTDSQTVSSMSAETNERNRTDDEVSNFKDFQEPGTAWQDDEHEYETQMKLLKSAYHRECFSEEWKRLDVNAIMTKLLKNELSFAEAADRISVILGHEVTTASVRSRTLHCSELSQSRETNNQNEVKDDRENGENTVEKDPRIAKEFGPGLYEVIRNLRGNLSNIAIKEQQSNCVRIYRRSTTRNYYSYYRCSTCDHLSRREVQGGHPSPIIKMVHDNIVGEPFPSHHPECKPVPLSQLRAMQMQRENRQEVIDEMLTPFEAWSKGHLRALLEEARKASQLSRQHPQWKKVKCKSRNGDDRNPYVKSSGETLTNYEKKIQQRIHGQLKRPISRTSSVVSERYGAQTPTDDEWSFARRRRDSSTFITDESQTLISDVAKVPDADGLLSEERAQIQQSRVVMEGSSELNKTGKVSFASRDSGEPVNDFDGINQTVFSGQTLTSETGTNPAASTISRGTSKVCAKNDLSNHVRILKAGAERDTIRGTSRKLFVVDDEHLLKLFRRCPDCGEQLKSLSLSSRKAVPMITYKCEGSCEEKVWFGYESK</sequence>
<evidence type="ECO:0000256" key="1">
    <source>
        <dbReference type="SAM" id="MobiDB-lite"/>
    </source>
</evidence>
<organism evidence="5">
    <name type="scientific">Brugia pahangi</name>
    <name type="common">Filarial nematode worm</name>
    <dbReference type="NCBI Taxonomy" id="6280"/>
    <lineage>
        <taxon>Eukaryota</taxon>
        <taxon>Metazoa</taxon>
        <taxon>Ecdysozoa</taxon>
        <taxon>Nematoda</taxon>
        <taxon>Chromadorea</taxon>
        <taxon>Rhabditida</taxon>
        <taxon>Spirurina</taxon>
        <taxon>Spiruromorpha</taxon>
        <taxon>Filarioidea</taxon>
        <taxon>Onchocercidae</taxon>
        <taxon>Brugia</taxon>
    </lineage>
</organism>
<reference evidence="5" key="1">
    <citation type="submission" date="2017-02" db="UniProtKB">
        <authorList>
            <consortium name="WormBaseParasite"/>
        </authorList>
    </citation>
    <scope>IDENTIFICATION</scope>
</reference>
<name>A0A0N4T021_BRUPA</name>
<feature type="compositionally biased region" description="Basic and acidic residues" evidence="1">
    <location>
        <begin position="84"/>
        <end position="97"/>
    </location>
</feature>
<feature type="region of interest" description="Disordered" evidence="1">
    <location>
        <begin position="74"/>
        <end position="97"/>
    </location>
</feature>
<dbReference type="InterPro" id="IPR057001">
    <property type="entry name" value="RYYR-CCHC"/>
</dbReference>
<feature type="compositionally biased region" description="Basic residues" evidence="1">
    <location>
        <begin position="355"/>
        <end position="364"/>
    </location>
</feature>
<accession>A0A0N4T021</accession>
<feature type="domain" description="RYYR-CCHC" evidence="2">
    <location>
        <begin position="223"/>
        <end position="300"/>
    </location>
</feature>
<dbReference type="EMBL" id="UZAD01000108">
    <property type="protein sequence ID" value="VDN82604.1"/>
    <property type="molecule type" value="Genomic_DNA"/>
</dbReference>